<sequence length="306" mass="34949">MKGINSILLQLIIGFTFHFFAFAKNQDPTIRQGDVSVTLLNNHKNVIITSPSGRYSVIYATSYQNPEVALAYLNYNEFGGAGRYKGNFQVLNAPPEVKVTHQTYTGTGYDRGHLISNDFFNFDKELSRETFSVYNICPQLPSFNQGQNGYNAWKDLENSTEKAYANAYGRIYVITGPLFDKAPSQLNKLKNSQCVIPEKFYKIILVQDLKDETYEFTKLEAYIFEHREPRKGEVINMDNCRIVNTNDVEGNLHIIEEQLKLKITLLNGAQESNNSFVYSNGINPAYTSGLKKILIFFFIFLLYNII</sequence>
<keyword evidence="7" id="KW-0540">Nuclease</keyword>
<dbReference type="SMART" id="SM00892">
    <property type="entry name" value="Endonuclease_NS"/>
    <property type="match status" value="1"/>
</dbReference>
<keyword evidence="3" id="KW-0479">Metal-binding</keyword>
<dbReference type="SUPFAM" id="SSF54060">
    <property type="entry name" value="His-Me finger endonucleases"/>
    <property type="match status" value="1"/>
</dbReference>
<dbReference type="AlphaFoldDB" id="A0A1Y2D7D9"/>
<dbReference type="InterPro" id="IPR040255">
    <property type="entry name" value="Non-specific_endonuclease"/>
</dbReference>
<dbReference type="Proteomes" id="UP000193920">
    <property type="component" value="Unassembled WGS sequence"/>
</dbReference>
<gene>
    <name evidence="7" type="ORF">LY90DRAFT_702079</name>
</gene>
<comment type="similarity">
    <text evidence="1">Belongs to the DNA/RNA non-specific endonuclease family.</text>
</comment>
<keyword evidence="7" id="KW-0255">Endonuclease</keyword>
<organism evidence="7 8">
    <name type="scientific">Neocallimastix californiae</name>
    <dbReference type="NCBI Taxonomy" id="1754190"/>
    <lineage>
        <taxon>Eukaryota</taxon>
        <taxon>Fungi</taxon>
        <taxon>Fungi incertae sedis</taxon>
        <taxon>Chytridiomycota</taxon>
        <taxon>Chytridiomycota incertae sedis</taxon>
        <taxon>Neocallimastigomycetes</taxon>
        <taxon>Neocallimastigales</taxon>
        <taxon>Neocallimastigaceae</taxon>
        <taxon>Neocallimastix</taxon>
    </lineage>
</organism>
<dbReference type="GO" id="GO:0016787">
    <property type="term" value="F:hydrolase activity"/>
    <property type="evidence" value="ECO:0007669"/>
    <property type="project" value="InterPro"/>
</dbReference>
<feature type="active site" description="Proton acceptor" evidence="2">
    <location>
        <position position="113"/>
    </location>
</feature>
<evidence type="ECO:0000256" key="4">
    <source>
        <dbReference type="SAM" id="SignalP"/>
    </source>
</evidence>
<dbReference type="InterPro" id="IPR044929">
    <property type="entry name" value="DNA/RNA_non-sp_Endonuclease_sf"/>
</dbReference>
<feature type="domain" description="ENPP1-3/EXOG-like endonuclease/phosphodiesterase" evidence="5">
    <location>
        <begin position="52"/>
        <end position="261"/>
    </location>
</feature>
<accession>A0A1Y2D7D9</accession>
<feature type="binding site" evidence="3">
    <location>
        <position position="144"/>
    </location>
    <ligand>
        <name>Mg(2+)</name>
        <dbReference type="ChEBI" id="CHEBI:18420"/>
        <note>catalytic</note>
    </ligand>
</feature>
<dbReference type="GO" id="GO:0004519">
    <property type="term" value="F:endonuclease activity"/>
    <property type="evidence" value="ECO:0007669"/>
    <property type="project" value="UniProtKB-KW"/>
</dbReference>
<keyword evidence="8" id="KW-1185">Reference proteome</keyword>
<keyword evidence="7" id="KW-0378">Hydrolase</keyword>
<comment type="caution">
    <text evidence="7">The sequence shown here is derived from an EMBL/GenBank/DDBJ whole genome shotgun (WGS) entry which is preliminary data.</text>
</comment>
<evidence type="ECO:0000256" key="3">
    <source>
        <dbReference type="PIRSR" id="PIRSR640255-2"/>
    </source>
</evidence>
<dbReference type="GO" id="GO:0046872">
    <property type="term" value="F:metal ion binding"/>
    <property type="evidence" value="ECO:0007669"/>
    <property type="project" value="UniProtKB-KW"/>
</dbReference>
<feature type="chain" id="PRO_5013141555" evidence="4">
    <location>
        <begin position="24"/>
        <end position="306"/>
    </location>
</feature>
<evidence type="ECO:0000313" key="8">
    <source>
        <dbReference type="Proteomes" id="UP000193920"/>
    </source>
</evidence>
<protein>
    <submittedName>
        <fullName evidence="7">His-Me finger endonuclease</fullName>
    </submittedName>
</protein>
<dbReference type="Gene3D" id="3.40.570.10">
    <property type="entry name" value="Extracellular Endonuclease, subunit A"/>
    <property type="match status" value="1"/>
</dbReference>
<name>A0A1Y2D7D9_9FUNG</name>
<evidence type="ECO:0000256" key="2">
    <source>
        <dbReference type="PIRSR" id="PIRSR640255-1"/>
    </source>
</evidence>
<dbReference type="Pfam" id="PF01223">
    <property type="entry name" value="Endonuclease_NS"/>
    <property type="match status" value="1"/>
</dbReference>
<dbReference type="InterPro" id="IPR044925">
    <property type="entry name" value="His-Me_finger_sf"/>
</dbReference>
<evidence type="ECO:0000259" key="6">
    <source>
        <dbReference type="SMART" id="SM00892"/>
    </source>
</evidence>
<dbReference type="EMBL" id="MCOG01000079">
    <property type="protein sequence ID" value="ORY55192.1"/>
    <property type="molecule type" value="Genomic_DNA"/>
</dbReference>
<dbReference type="GO" id="GO:0003676">
    <property type="term" value="F:nucleic acid binding"/>
    <property type="evidence" value="ECO:0007669"/>
    <property type="project" value="InterPro"/>
</dbReference>
<evidence type="ECO:0000256" key="1">
    <source>
        <dbReference type="ARBA" id="ARBA00010052"/>
    </source>
</evidence>
<dbReference type="OrthoDB" id="5418055at2759"/>
<dbReference type="InterPro" id="IPR020821">
    <property type="entry name" value="ENPP1-3/EXOG-like_nuc-like"/>
</dbReference>
<dbReference type="SMART" id="SM00477">
    <property type="entry name" value="NUC"/>
    <property type="match status" value="1"/>
</dbReference>
<dbReference type="PANTHER" id="PTHR13966:SF5">
    <property type="entry name" value="ENDONUCLEASE G, MITOCHONDRIAL"/>
    <property type="match status" value="1"/>
</dbReference>
<dbReference type="InterPro" id="IPR001604">
    <property type="entry name" value="Endo_G_ENPP1-like_dom"/>
</dbReference>
<keyword evidence="4" id="KW-0732">Signal</keyword>
<evidence type="ECO:0000313" key="7">
    <source>
        <dbReference type="EMBL" id="ORY55192.1"/>
    </source>
</evidence>
<feature type="signal peptide" evidence="4">
    <location>
        <begin position="1"/>
        <end position="23"/>
    </location>
</feature>
<feature type="domain" description="DNA/RNA non-specific endonuclease/pyrophosphatase/phosphodiesterase" evidence="6">
    <location>
        <begin position="51"/>
        <end position="261"/>
    </location>
</feature>
<reference evidence="7 8" key="1">
    <citation type="submission" date="2016-08" db="EMBL/GenBank/DDBJ databases">
        <title>A Parts List for Fungal Cellulosomes Revealed by Comparative Genomics.</title>
        <authorList>
            <consortium name="DOE Joint Genome Institute"/>
            <person name="Haitjema C.H."/>
            <person name="Gilmore S.P."/>
            <person name="Henske J.K."/>
            <person name="Solomon K.V."/>
            <person name="De Groot R."/>
            <person name="Kuo A."/>
            <person name="Mondo S.J."/>
            <person name="Salamov A.A."/>
            <person name="Labutti K."/>
            <person name="Zhao Z."/>
            <person name="Chiniquy J."/>
            <person name="Barry K."/>
            <person name="Brewer H.M."/>
            <person name="Purvine S.O."/>
            <person name="Wright A.T."/>
            <person name="Boxma B."/>
            <person name="Van Alen T."/>
            <person name="Hackstein J.H."/>
            <person name="Baker S.E."/>
            <person name="Grigoriev I.V."/>
            <person name="O'Malley M.A."/>
        </authorList>
    </citation>
    <scope>NUCLEOTIDE SEQUENCE [LARGE SCALE GENOMIC DNA]</scope>
    <source>
        <strain evidence="7 8">G1</strain>
    </source>
</reference>
<evidence type="ECO:0000259" key="5">
    <source>
        <dbReference type="SMART" id="SM00477"/>
    </source>
</evidence>
<proteinExistence type="inferred from homology"/>
<dbReference type="STRING" id="1754190.A0A1Y2D7D9"/>
<dbReference type="PANTHER" id="PTHR13966">
    <property type="entry name" value="ENDONUCLEASE RELATED"/>
    <property type="match status" value="1"/>
</dbReference>